<protein>
    <recommendedName>
        <fullName evidence="3">Alkylmercury lyase</fullName>
    </recommendedName>
</protein>
<accession>A0ABV5R6E9</accession>
<name>A0ABV5R6E9_9ACTN</name>
<dbReference type="Proteomes" id="UP001589710">
    <property type="component" value="Unassembled WGS sequence"/>
</dbReference>
<reference evidence="1 2" key="1">
    <citation type="submission" date="2024-09" db="EMBL/GenBank/DDBJ databases">
        <authorList>
            <person name="Sun Q."/>
            <person name="Mori K."/>
        </authorList>
    </citation>
    <scope>NUCLEOTIDE SEQUENCE [LARGE SCALE GENOMIC DNA]</scope>
    <source>
        <strain evidence="1 2">JCM 3331</strain>
    </source>
</reference>
<evidence type="ECO:0000313" key="2">
    <source>
        <dbReference type="Proteomes" id="UP001589710"/>
    </source>
</evidence>
<evidence type="ECO:0000313" key="1">
    <source>
        <dbReference type="EMBL" id="MFB9572931.1"/>
    </source>
</evidence>
<gene>
    <name evidence="1" type="ORF">ACFFTL_11500</name>
</gene>
<sequence>MEIEILVVPDCPNEIPATEQLRRALDDVGLGDTTFVTRTVTTRAEAERAGFTGSPTVLVNGRDPFAEEGREPGLACRVYRSPQGLSGVPPLEGLRLALKKAADADLSR</sequence>
<dbReference type="RefSeq" id="WP_345519092.1">
    <property type="nucleotide sequence ID" value="NZ_BAAAXD010000052.1"/>
</dbReference>
<organism evidence="1 2">
    <name type="scientific">Streptomyces yanii</name>
    <dbReference type="NCBI Taxonomy" id="78510"/>
    <lineage>
        <taxon>Bacteria</taxon>
        <taxon>Bacillati</taxon>
        <taxon>Actinomycetota</taxon>
        <taxon>Actinomycetes</taxon>
        <taxon>Kitasatosporales</taxon>
        <taxon>Streptomycetaceae</taxon>
        <taxon>Streptomyces</taxon>
    </lineage>
</organism>
<keyword evidence="2" id="KW-1185">Reference proteome</keyword>
<dbReference type="EMBL" id="JBHMCG010000052">
    <property type="protein sequence ID" value="MFB9572931.1"/>
    <property type="molecule type" value="Genomic_DNA"/>
</dbReference>
<evidence type="ECO:0008006" key="3">
    <source>
        <dbReference type="Google" id="ProtNLM"/>
    </source>
</evidence>
<comment type="caution">
    <text evidence="1">The sequence shown here is derived from an EMBL/GenBank/DDBJ whole genome shotgun (WGS) entry which is preliminary data.</text>
</comment>
<proteinExistence type="predicted"/>